<dbReference type="InterPro" id="IPR001633">
    <property type="entry name" value="EAL_dom"/>
</dbReference>
<protein>
    <submittedName>
        <fullName evidence="2">Diguanylate phosphodiesterase</fullName>
    </submittedName>
</protein>
<dbReference type="Gene3D" id="3.30.450.20">
    <property type="entry name" value="PAS domain"/>
    <property type="match status" value="1"/>
</dbReference>
<keyword evidence="3" id="KW-1185">Reference proteome</keyword>
<evidence type="ECO:0000259" key="1">
    <source>
        <dbReference type="PROSITE" id="PS50883"/>
    </source>
</evidence>
<dbReference type="AlphaFoldDB" id="A0A7J0BF05"/>
<dbReference type="GO" id="GO:0071111">
    <property type="term" value="F:cyclic-guanylate-specific phosphodiesterase activity"/>
    <property type="evidence" value="ECO:0007669"/>
    <property type="project" value="InterPro"/>
</dbReference>
<dbReference type="CDD" id="cd01948">
    <property type="entry name" value="EAL"/>
    <property type="match status" value="1"/>
</dbReference>
<reference evidence="2 3" key="1">
    <citation type="submission" date="2020-05" db="EMBL/GenBank/DDBJ databases">
        <title>Draft genome sequence of Desulfovibrio sp. strain HN2T.</title>
        <authorList>
            <person name="Ueno A."/>
            <person name="Tamazawa S."/>
            <person name="Tamamura S."/>
            <person name="Murakami T."/>
            <person name="Kiyama T."/>
            <person name="Inomata H."/>
            <person name="Amano Y."/>
            <person name="Miyakawa K."/>
            <person name="Tamaki H."/>
            <person name="Naganuma T."/>
            <person name="Kaneko K."/>
        </authorList>
    </citation>
    <scope>NUCLEOTIDE SEQUENCE [LARGE SCALE GENOMIC DNA]</scope>
    <source>
        <strain evidence="2 3">HN2</strain>
    </source>
</reference>
<feature type="domain" description="EAL" evidence="1">
    <location>
        <begin position="1"/>
        <end position="254"/>
    </location>
</feature>
<dbReference type="Pfam" id="PF00563">
    <property type="entry name" value="EAL"/>
    <property type="match status" value="1"/>
</dbReference>
<proteinExistence type="predicted"/>
<accession>A0A7J0BF05</accession>
<dbReference type="SUPFAM" id="SSF141868">
    <property type="entry name" value="EAL domain-like"/>
    <property type="match status" value="1"/>
</dbReference>
<dbReference type="InterPro" id="IPR035919">
    <property type="entry name" value="EAL_sf"/>
</dbReference>
<dbReference type="CDD" id="cd18773">
    <property type="entry name" value="PDC1_HK_sensor"/>
    <property type="match status" value="1"/>
</dbReference>
<evidence type="ECO:0000313" key="2">
    <source>
        <dbReference type="EMBL" id="GFM32277.1"/>
    </source>
</evidence>
<dbReference type="RefSeq" id="WP_174403991.1">
    <property type="nucleotide sequence ID" value="NZ_BLVO01000005.1"/>
</dbReference>
<dbReference type="EMBL" id="BLVO01000005">
    <property type="protein sequence ID" value="GFM32277.1"/>
    <property type="molecule type" value="Genomic_DNA"/>
</dbReference>
<dbReference type="PANTHER" id="PTHR33121:SF76">
    <property type="entry name" value="SIGNALING PROTEIN"/>
    <property type="match status" value="1"/>
</dbReference>
<dbReference type="Gene3D" id="3.20.20.450">
    <property type="entry name" value="EAL domain"/>
    <property type="match status" value="1"/>
</dbReference>
<organism evidence="2 3">
    <name type="scientific">Desulfovibrio subterraneus</name>
    <dbReference type="NCBI Taxonomy" id="2718620"/>
    <lineage>
        <taxon>Bacteria</taxon>
        <taxon>Pseudomonadati</taxon>
        <taxon>Thermodesulfobacteriota</taxon>
        <taxon>Desulfovibrionia</taxon>
        <taxon>Desulfovibrionales</taxon>
        <taxon>Desulfovibrionaceae</taxon>
        <taxon>Desulfovibrio</taxon>
    </lineage>
</organism>
<comment type="caution">
    <text evidence="2">The sequence shown here is derived from an EMBL/GenBank/DDBJ whole genome shotgun (WGS) entry which is preliminary data.</text>
</comment>
<sequence>MSYTLNIETLIFNRQIMTHFQPLVSVRQGVVIGYEALSRGTVGNGELLIPPDTLFTLAELSGLSLQLDRACREMAFTRFAPLHKQHKEQLLFVNVDASLLTESVVGSGHIEMLARSHGINPANVVIEIIESHVQDTAALMRFINRHRALGFLIALDDVGAGHSNLERIASIKPEVIKIDRFLISNIHTEFYKQEVVNSLTSLARRIGAMTVAEGVEKEEEAVYLMGAGADVLQGYLFARPCPTSKTPDVAPQMRTVAAAYRSYSLNRYERHKEQQASHRALIRHVRETLGTVKAADFTKALVDQLLLFPSLECLYVLDETGIQVSDTLCNPLNISANKRFIYQPARKGTDHSLKEYFIPIQAGLEECVTAPYISLASGNRCITLATRCTCAEGKPHVLCLDVMERGNMAPLHEQSICACGT</sequence>
<dbReference type="SUPFAM" id="SSF103190">
    <property type="entry name" value="Sensory domain-like"/>
    <property type="match status" value="1"/>
</dbReference>
<gene>
    <name evidence="2" type="ORF">DSM101010T_06420</name>
</gene>
<name>A0A7J0BF05_9BACT</name>
<dbReference type="InterPro" id="IPR029151">
    <property type="entry name" value="Sensor-like_sf"/>
</dbReference>
<dbReference type="InterPro" id="IPR050706">
    <property type="entry name" value="Cyclic-di-GMP_PDE-like"/>
</dbReference>
<dbReference type="PROSITE" id="PS50883">
    <property type="entry name" value="EAL"/>
    <property type="match status" value="1"/>
</dbReference>
<dbReference type="SMART" id="SM00052">
    <property type="entry name" value="EAL"/>
    <property type="match status" value="1"/>
</dbReference>
<dbReference type="PANTHER" id="PTHR33121">
    <property type="entry name" value="CYCLIC DI-GMP PHOSPHODIESTERASE PDEF"/>
    <property type="match status" value="1"/>
</dbReference>
<evidence type="ECO:0000313" key="3">
    <source>
        <dbReference type="Proteomes" id="UP000503840"/>
    </source>
</evidence>
<dbReference type="Proteomes" id="UP000503840">
    <property type="component" value="Unassembled WGS sequence"/>
</dbReference>